<sequence length="143" mass="14574">MLLRRAALPLSLLALLTSAGCVSVGPEHGAPGPARGSAPAGAPESGRPSRAAPAPPLPLGEVPEPIPTPAPDPEPDPAPPVRKARTPAERPAKPAPPRRARPPKAAPPRRAAPAPPRGEELCEAAEGTVPPSIVDLCVRQYGR</sequence>
<feature type="signal peptide" evidence="2">
    <location>
        <begin position="1"/>
        <end position="19"/>
    </location>
</feature>
<accession>A0ABP3FNX0</accession>
<evidence type="ECO:0000313" key="3">
    <source>
        <dbReference type="EMBL" id="GAA0320095.1"/>
    </source>
</evidence>
<keyword evidence="4" id="KW-1185">Reference proteome</keyword>
<proteinExistence type="predicted"/>
<gene>
    <name evidence="3" type="ORF">GCM10010302_69120</name>
</gene>
<feature type="compositionally biased region" description="Low complexity" evidence="1">
    <location>
        <begin position="29"/>
        <end position="52"/>
    </location>
</feature>
<dbReference type="Proteomes" id="UP001501867">
    <property type="component" value="Unassembled WGS sequence"/>
</dbReference>
<organism evidence="3 4">
    <name type="scientific">Streptomyces polychromogenes</name>
    <dbReference type="NCBI Taxonomy" id="67342"/>
    <lineage>
        <taxon>Bacteria</taxon>
        <taxon>Bacillati</taxon>
        <taxon>Actinomycetota</taxon>
        <taxon>Actinomycetes</taxon>
        <taxon>Kitasatosporales</taxon>
        <taxon>Streptomycetaceae</taxon>
        <taxon>Streptomyces</taxon>
    </lineage>
</organism>
<evidence type="ECO:0008006" key="5">
    <source>
        <dbReference type="Google" id="ProtNLM"/>
    </source>
</evidence>
<evidence type="ECO:0000256" key="2">
    <source>
        <dbReference type="SAM" id="SignalP"/>
    </source>
</evidence>
<name>A0ABP3FNX0_9ACTN</name>
<feature type="region of interest" description="Disordered" evidence="1">
    <location>
        <begin position="22"/>
        <end position="127"/>
    </location>
</feature>
<keyword evidence="2" id="KW-0732">Signal</keyword>
<evidence type="ECO:0000256" key="1">
    <source>
        <dbReference type="SAM" id="MobiDB-lite"/>
    </source>
</evidence>
<evidence type="ECO:0000313" key="4">
    <source>
        <dbReference type="Proteomes" id="UP001501867"/>
    </source>
</evidence>
<dbReference type="EMBL" id="BAAABV010000028">
    <property type="protein sequence ID" value="GAA0320095.1"/>
    <property type="molecule type" value="Genomic_DNA"/>
</dbReference>
<reference evidence="4" key="1">
    <citation type="journal article" date="2019" name="Int. J. Syst. Evol. Microbiol.">
        <title>The Global Catalogue of Microorganisms (GCM) 10K type strain sequencing project: providing services to taxonomists for standard genome sequencing and annotation.</title>
        <authorList>
            <consortium name="The Broad Institute Genomics Platform"/>
            <consortium name="The Broad Institute Genome Sequencing Center for Infectious Disease"/>
            <person name="Wu L."/>
            <person name="Ma J."/>
        </authorList>
    </citation>
    <scope>NUCLEOTIDE SEQUENCE [LARGE SCALE GENOMIC DNA]</scope>
    <source>
        <strain evidence="4">JCM 4505</strain>
    </source>
</reference>
<feature type="chain" id="PRO_5045552999" description="Lipoprotein" evidence="2">
    <location>
        <begin position="20"/>
        <end position="143"/>
    </location>
</feature>
<dbReference type="PROSITE" id="PS51257">
    <property type="entry name" value="PROKAR_LIPOPROTEIN"/>
    <property type="match status" value="1"/>
</dbReference>
<comment type="caution">
    <text evidence="3">The sequence shown here is derived from an EMBL/GenBank/DDBJ whole genome shotgun (WGS) entry which is preliminary data.</text>
</comment>
<feature type="compositionally biased region" description="Pro residues" evidence="1">
    <location>
        <begin position="53"/>
        <end position="80"/>
    </location>
</feature>
<dbReference type="RefSeq" id="WP_344168233.1">
    <property type="nucleotide sequence ID" value="NZ_BAAABV010000028.1"/>
</dbReference>
<protein>
    <recommendedName>
        <fullName evidence="5">Lipoprotein</fullName>
    </recommendedName>
</protein>